<dbReference type="EMBL" id="GL945474">
    <property type="protein sequence ID" value="EGO04781.1"/>
    <property type="molecule type" value="Genomic_DNA"/>
</dbReference>
<evidence type="ECO:0000313" key="3">
    <source>
        <dbReference type="EMBL" id="EGO04781.1"/>
    </source>
</evidence>
<dbReference type="HOGENOM" id="CLU_1759908_0_0_1"/>
<keyword evidence="2" id="KW-1133">Transmembrane helix</keyword>
<feature type="region of interest" description="Disordered" evidence="1">
    <location>
        <begin position="99"/>
        <end position="148"/>
    </location>
</feature>
<dbReference type="Proteomes" id="UP000008063">
    <property type="component" value="Unassembled WGS sequence"/>
</dbReference>
<keyword evidence="2" id="KW-0812">Transmembrane</keyword>
<dbReference type="InParanoid" id="F8PFW9"/>
<evidence type="ECO:0000256" key="2">
    <source>
        <dbReference type="SAM" id="Phobius"/>
    </source>
</evidence>
<feature type="transmembrane region" description="Helical" evidence="2">
    <location>
        <begin position="50"/>
        <end position="72"/>
    </location>
</feature>
<dbReference type="AlphaFoldDB" id="F8PFW9"/>
<reference evidence="4" key="1">
    <citation type="journal article" date="2011" name="Science">
        <title>The plant cell wall-decomposing machinery underlies the functional diversity of forest fungi.</title>
        <authorList>
            <person name="Eastwood D.C."/>
            <person name="Floudas D."/>
            <person name="Binder M."/>
            <person name="Majcherczyk A."/>
            <person name="Schneider P."/>
            <person name="Aerts A."/>
            <person name="Asiegbu F.O."/>
            <person name="Baker S.E."/>
            <person name="Barry K."/>
            <person name="Bendiksby M."/>
            <person name="Blumentritt M."/>
            <person name="Coutinho P.M."/>
            <person name="Cullen D."/>
            <person name="de Vries R.P."/>
            <person name="Gathman A."/>
            <person name="Goodell B."/>
            <person name="Henrissat B."/>
            <person name="Ihrmark K."/>
            <person name="Kauserud H."/>
            <person name="Kohler A."/>
            <person name="LaButti K."/>
            <person name="Lapidus A."/>
            <person name="Lavin J.L."/>
            <person name="Lee Y.-H."/>
            <person name="Lindquist E."/>
            <person name="Lilly W."/>
            <person name="Lucas S."/>
            <person name="Morin E."/>
            <person name="Murat C."/>
            <person name="Oguiza J.A."/>
            <person name="Park J."/>
            <person name="Pisabarro A.G."/>
            <person name="Riley R."/>
            <person name="Rosling A."/>
            <person name="Salamov A."/>
            <person name="Schmidt O."/>
            <person name="Schmutz J."/>
            <person name="Skrede I."/>
            <person name="Stenlid J."/>
            <person name="Wiebenga A."/>
            <person name="Xie X."/>
            <person name="Kuees U."/>
            <person name="Hibbett D.S."/>
            <person name="Hoffmeister D."/>
            <person name="Hoegberg N."/>
            <person name="Martin F."/>
            <person name="Grigoriev I.V."/>
            <person name="Watkinson S.C."/>
        </authorList>
    </citation>
    <scope>NUCLEOTIDE SEQUENCE [LARGE SCALE GENOMIC DNA]</scope>
    <source>
        <strain evidence="4">strain S7.3</strain>
    </source>
</reference>
<proteinExistence type="predicted"/>
<sequence length="148" mass="16070">MLMADGTQSIGTLRAKKRKKDYTLISSLDIKSGKPNTVGVLMGSIVNPSVGGVGGVVVGIIAIGVLIIGVPLREMTYLRWTLPKSLSESFKDMQLKDNLSRKCGNKSGSSVWPTKWGEKTPEKLPDFPRHPCINPAQHPPKIQPGNKH</sequence>
<organism evidence="4">
    <name type="scientific">Serpula lacrymans var. lacrymans (strain S7.3)</name>
    <name type="common">Dry rot fungus</name>
    <dbReference type="NCBI Taxonomy" id="936435"/>
    <lineage>
        <taxon>Eukaryota</taxon>
        <taxon>Fungi</taxon>
        <taxon>Dikarya</taxon>
        <taxon>Basidiomycota</taxon>
        <taxon>Agaricomycotina</taxon>
        <taxon>Agaricomycetes</taxon>
        <taxon>Agaricomycetidae</taxon>
        <taxon>Boletales</taxon>
        <taxon>Coniophorineae</taxon>
        <taxon>Serpulaceae</taxon>
        <taxon>Serpula</taxon>
    </lineage>
</organism>
<keyword evidence="2" id="KW-0472">Membrane</keyword>
<accession>F8PFW9</accession>
<gene>
    <name evidence="3" type="ORF">SERLA73DRAFT_149158</name>
</gene>
<protein>
    <submittedName>
        <fullName evidence="3">Uncharacterized protein</fullName>
    </submittedName>
</protein>
<evidence type="ECO:0000313" key="4">
    <source>
        <dbReference type="Proteomes" id="UP000008063"/>
    </source>
</evidence>
<feature type="compositionally biased region" description="Basic and acidic residues" evidence="1">
    <location>
        <begin position="116"/>
        <end position="129"/>
    </location>
</feature>
<evidence type="ECO:0000256" key="1">
    <source>
        <dbReference type="SAM" id="MobiDB-lite"/>
    </source>
</evidence>
<keyword evidence="4" id="KW-1185">Reference proteome</keyword>
<name>F8PFW9_SERL3</name>